<dbReference type="InterPro" id="IPR036045">
    <property type="entry name" value="Sec1-like_sf"/>
</dbReference>
<protein>
    <submittedName>
        <fullName evidence="4">Sec1-like protein</fullName>
    </submittedName>
</protein>
<dbReference type="AlphaFoldDB" id="A0A9P5T7K8"/>
<gene>
    <name evidence="4" type="ORF">DFH94DRAFT_794866</name>
</gene>
<dbReference type="InterPro" id="IPR012936">
    <property type="entry name" value="Erv_C"/>
</dbReference>
<dbReference type="InterPro" id="IPR027482">
    <property type="entry name" value="Sec1-like_dom2"/>
</dbReference>
<dbReference type="Gene3D" id="3.40.50.2060">
    <property type="match status" value="1"/>
</dbReference>
<dbReference type="OrthoDB" id="10266265at2759"/>
<dbReference type="InterPro" id="IPR001619">
    <property type="entry name" value="Sec1-like"/>
</dbReference>
<dbReference type="Proteomes" id="UP000759537">
    <property type="component" value="Unassembled WGS sequence"/>
</dbReference>
<dbReference type="InterPro" id="IPR043127">
    <property type="entry name" value="Sec-1-like_dom3a"/>
</dbReference>
<dbReference type="GO" id="GO:0016192">
    <property type="term" value="P:vesicle-mediated transport"/>
    <property type="evidence" value="ECO:0007669"/>
    <property type="project" value="InterPro"/>
</dbReference>
<evidence type="ECO:0000313" key="4">
    <source>
        <dbReference type="EMBL" id="KAF8478087.1"/>
    </source>
</evidence>
<dbReference type="Pfam" id="PF07970">
    <property type="entry name" value="COPIIcoated_ERV"/>
    <property type="match status" value="1"/>
</dbReference>
<dbReference type="PANTHER" id="PTHR11679">
    <property type="entry name" value="VESICLE PROTEIN SORTING-ASSOCIATED"/>
    <property type="match status" value="1"/>
</dbReference>
<accession>A0A9P5T7K8</accession>
<dbReference type="Gene3D" id="3.40.50.1910">
    <property type="match status" value="1"/>
</dbReference>
<name>A0A9P5T7K8_9AGAM</name>
<dbReference type="InterPro" id="IPR043154">
    <property type="entry name" value="Sec-1-like_dom1"/>
</dbReference>
<reference evidence="4" key="2">
    <citation type="journal article" date="2020" name="Nat. Commun.">
        <title>Large-scale genome sequencing of mycorrhizal fungi provides insights into the early evolution of symbiotic traits.</title>
        <authorList>
            <person name="Miyauchi S."/>
            <person name="Kiss E."/>
            <person name="Kuo A."/>
            <person name="Drula E."/>
            <person name="Kohler A."/>
            <person name="Sanchez-Garcia M."/>
            <person name="Morin E."/>
            <person name="Andreopoulos B."/>
            <person name="Barry K.W."/>
            <person name="Bonito G."/>
            <person name="Buee M."/>
            <person name="Carver A."/>
            <person name="Chen C."/>
            <person name="Cichocki N."/>
            <person name="Clum A."/>
            <person name="Culley D."/>
            <person name="Crous P.W."/>
            <person name="Fauchery L."/>
            <person name="Girlanda M."/>
            <person name="Hayes R.D."/>
            <person name="Keri Z."/>
            <person name="LaButti K."/>
            <person name="Lipzen A."/>
            <person name="Lombard V."/>
            <person name="Magnuson J."/>
            <person name="Maillard F."/>
            <person name="Murat C."/>
            <person name="Nolan M."/>
            <person name="Ohm R.A."/>
            <person name="Pangilinan J."/>
            <person name="Pereira M.F."/>
            <person name="Perotto S."/>
            <person name="Peter M."/>
            <person name="Pfister S."/>
            <person name="Riley R."/>
            <person name="Sitrit Y."/>
            <person name="Stielow J.B."/>
            <person name="Szollosi G."/>
            <person name="Zifcakova L."/>
            <person name="Stursova M."/>
            <person name="Spatafora J.W."/>
            <person name="Tedersoo L."/>
            <person name="Vaario L.M."/>
            <person name="Yamada A."/>
            <person name="Yan M."/>
            <person name="Wang P."/>
            <person name="Xu J."/>
            <person name="Bruns T."/>
            <person name="Baldrian P."/>
            <person name="Vilgalys R."/>
            <person name="Dunand C."/>
            <person name="Henrissat B."/>
            <person name="Grigoriev I.V."/>
            <person name="Hibbett D."/>
            <person name="Nagy L.G."/>
            <person name="Martin F.M."/>
        </authorList>
    </citation>
    <scope>NUCLEOTIDE SEQUENCE</scope>
    <source>
        <strain evidence="4">Prilba</strain>
    </source>
</reference>
<evidence type="ECO:0000256" key="1">
    <source>
        <dbReference type="ARBA" id="ARBA00009884"/>
    </source>
</evidence>
<dbReference type="EMBL" id="WHVB01000012">
    <property type="protein sequence ID" value="KAF8478087.1"/>
    <property type="molecule type" value="Genomic_DNA"/>
</dbReference>
<evidence type="ECO:0000259" key="2">
    <source>
        <dbReference type="Pfam" id="PF07970"/>
    </source>
</evidence>
<dbReference type="InterPro" id="IPR039542">
    <property type="entry name" value="Erv_N"/>
</dbReference>
<dbReference type="Gene3D" id="1.25.40.60">
    <property type="match status" value="1"/>
</dbReference>
<comment type="similarity">
    <text evidence="1">Belongs to the STXBP/unc-18/SEC1 family.</text>
</comment>
<dbReference type="Pfam" id="PF13850">
    <property type="entry name" value="ERGIC_N"/>
    <property type="match status" value="1"/>
</dbReference>
<dbReference type="Gene3D" id="3.90.830.10">
    <property type="entry name" value="Syntaxin Binding Protein 1, Chain A, domain 2"/>
    <property type="match status" value="1"/>
</dbReference>
<organism evidence="4 5">
    <name type="scientific">Russula ochroleuca</name>
    <dbReference type="NCBI Taxonomy" id="152965"/>
    <lineage>
        <taxon>Eukaryota</taxon>
        <taxon>Fungi</taxon>
        <taxon>Dikarya</taxon>
        <taxon>Basidiomycota</taxon>
        <taxon>Agaricomycotina</taxon>
        <taxon>Agaricomycetes</taxon>
        <taxon>Russulales</taxon>
        <taxon>Russulaceae</taxon>
        <taxon>Russula</taxon>
    </lineage>
</organism>
<evidence type="ECO:0000313" key="5">
    <source>
        <dbReference type="Proteomes" id="UP000759537"/>
    </source>
</evidence>
<keyword evidence="5" id="KW-1185">Reference proteome</keyword>
<reference evidence="4" key="1">
    <citation type="submission" date="2019-10" db="EMBL/GenBank/DDBJ databases">
        <authorList>
            <consortium name="DOE Joint Genome Institute"/>
            <person name="Kuo A."/>
            <person name="Miyauchi S."/>
            <person name="Kiss E."/>
            <person name="Drula E."/>
            <person name="Kohler A."/>
            <person name="Sanchez-Garcia M."/>
            <person name="Andreopoulos B."/>
            <person name="Barry K.W."/>
            <person name="Bonito G."/>
            <person name="Buee M."/>
            <person name="Carver A."/>
            <person name="Chen C."/>
            <person name="Cichocki N."/>
            <person name="Clum A."/>
            <person name="Culley D."/>
            <person name="Crous P.W."/>
            <person name="Fauchery L."/>
            <person name="Girlanda M."/>
            <person name="Hayes R."/>
            <person name="Keri Z."/>
            <person name="LaButti K."/>
            <person name="Lipzen A."/>
            <person name="Lombard V."/>
            <person name="Magnuson J."/>
            <person name="Maillard F."/>
            <person name="Morin E."/>
            <person name="Murat C."/>
            <person name="Nolan M."/>
            <person name="Ohm R."/>
            <person name="Pangilinan J."/>
            <person name="Pereira M."/>
            <person name="Perotto S."/>
            <person name="Peter M."/>
            <person name="Riley R."/>
            <person name="Sitrit Y."/>
            <person name="Stielow B."/>
            <person name="Szollosi G."/>
            <person name="Zifcakova L."/>
            <person name="Stursova M."/>
            <person name="Spatafora J.W."/>
            <person name="Tedersoo L."/>
            <person name="Vaario L.-M."/>
            <person name="Yamada A."/>
            <person name="Yan M."/>
            <person name="Wang P."/>
            <person name="Xu J."/>
            <person name="Bruns T."/>
            <person name="Baldrian P."/>
            <person name="Vilgalys R."/>
            <person name="Henrissat B."/>
            <person name="Grigoriev I.V."/>
            <person name="Hibbett D."/>
            <person name="Nagy L.G."/>
            <person name="Martin F.M."/>
        </authorList>
    </citation>
    <scope>NUCLEOTIDE SEQUENCE</scope>
    <source>
        <strain evidence="4">Prilba</strain>
    </source>
</reference>
<proteinExistence type="inferred from homology"/>
<dbReference type="Pfam" id="PF00995">
    <property type="entry name" value="Sec1"/>
    <property type="match status" value="1"/>
</dbReference>
<feature type="domain" description="Endoplasmic reticulum vesicle transporter N-terminal" evidence="3">
    <location>
        <begin position="575"/>
        <end position="655"/>
    </location>
</feature>
<feature type="domain" description="Endoplasmic reticulum vesicle transporter C-terminal" evidence="2">
    <location>
        <begin position="701"/>
        <end position="951"/>
    </location>
</feature>
<comment type="caution">
    <text evidence="4">The sequence shown here is derived from an EMBL/GenBank/DDBJ whole genome shotgun (WGS) entry which is preliminary data.</text>
</comment>
<evidence type="ECO:0000259" key="3">
    <source>
        <dbReference type="Pfam" id="PF13850"/>
    </source>
</evidence>
<sequence length="976" mass="108182">MDVVKAVETYISKMVAVPPAMKVLLLDSHTTPIVSLASTQSILLSHQVYLTDRIDNNKRERMAHMKCVCFLQNSEDSLGALEAELKEPRYGEYYLYFSNILTKTAIERLADADEYEAVREVQEYFADYAPLLPSLFSLNYTPSASTPLYGSSPSTWDPKALDRHVQGLVAVMLSLKKKPVIRYEKMSSMARKLAVELQNRIQAESQLFDFRLTQVPPLLLILDRRNDPVTPMLSQWTYQAMVHELLGIRNGRVDMSQVPDIRPELSEITLTTSTDPFFQAHHLATFGDLGTALKSYVQSYQARSLAQQPSSINSITDMKRFVEEYPEFRKLGGNVSKHVALVGELSRLVDNDKLLELGEVEQGLATRVGADLKVRSIQSVQAFITNNAVSPQNKLRLLILFALRYQKTQAMYAILNIAGADHRQDDLYSTESLLALGRSALKGLKGVENVYMQHTPHLSETLENLFRGKLKESSYAFLDSAGPNAGLQRPQDIIIFIIGGATYEEARTVALLNQEPPSGSTGGARLLLGGTCVHNSMSFLEMIDLAAASFPAAVYEPPPESDSNAPALNVNLGGTMEDVKVRTRTGAFLTLLSVAIILSFTTMEFLDYRRVGIDTSVVVDRSRGEKLTVHLNVTFPRVPCYLMSLDLMDISGEVQRDISHDIIKTRLTAAGTAVAGAQVGELRNDIDRLNEQRMDGYCGSCYGGEPPEGGCCNSCDAVREAYTRRGWSFGNPGGIDQCVEEHWSDHIQEQSSEGCNVAGLVRVNKVIGNIHLSPGRSFQTAQSRIYELVPYLKNDGNRHDFSHTVHHMYFTADDEADESKAQVSREMRERLGIYQNPLDGNTGRTSKAQYMFHYFLKVVSTQYRTLDGQLVNSHQYSVTHFERDLETGSGGNTAEGLQIQHGVNGLPGVFFSYEISPILVAHRETRQSFAHFLTSTCAIVGGVLTVASILDSALFATQRSLKRNAGANGHPNGKLM</sequence>
<dbReference type="SUPFAM" id="SSF56815">
    <property type="entry name" value="Sec1/munc18-like (SM) proteins"/>
    <property type="match status" value="1"/>
</dbReference>